<evidence type="ECO:0000259" key="5">
    <source>
        <dbReference type="PROSITE" id="PS51194"/>
    </source>
</evidence>
<dbReference type="InterPro" id="IPR049730">
    <property type="entry name" value="SNF2/RAD54-like_C"/>
</dbReference>
<dbReference type="PROSITE" id="PS50966">
    <property type="entry name" value="ZF_SWIM"/>
    <property type="match status" value="1"/>
</dbReference>
<dbReference type="Pfam" id="PF00271">
    <property type="entry name" value="Helicase_C"/>
    <property type="match status" value="1"/>
</dbReference>
<protein>
    <submittedName>
        <fullName evidence="6">Serine/threonine protein kinase</fullName>
    </submittedName>
</protein>
<feature type="domain" description="Helicase ATP-binding" evidence="4">
    <location>
        <begin position="436"/>
        <end position="593"/>
    </location>
</feature>
<keyword evidence="6" id="KW-0723">Serine/threonine-protein kinase</keyword>
<dbReference type="PROSITE" id="PS51194">
    <property type="entry name" value="HELICASE_CTER"/>
    <property type="match status" value="1"/>
</dbReference>
<dbReference type="GO" id="GO:0016787">
    <property type="term" value="F:hydrolase activity"/>
    <property type="evidence" value="ECO:0007669"/>
    <property type="project" value="UniProtKB-KW"/>
</dbReference>
<feature type="domain" description="SWIM-type" evidence="3">
    <location>
        <begin position="53"/>
        <end position="91"/>
    </location>
</feature>
<dbReference type="Proteomes" id="UP000439752">
    <property type="component" value="Unassembled WGS sequence"/>
</dbReference>
<dbReference type="EMBL" id="CABWKQ010000045">
    <property type="protein sequence ID" value="VWX38595.1"/>
    <property type="molecule type" value="Genomic_DNA"/>
</dbReference>
<keyword evidence="2" id="KW-0863">Zinc-finger</keyword>
<evidence type="ECO:0000313" key="7">
    <source>
        <dbReference type="Proteomes" id="UP000439752"/>
    </source>
</evidence>
<evidence type="ECO:0000256" key="2">
    <source>
        <dbReference type="PROSITE-ProRule" id="PRU00325"/>
    </source>
</evidence>
<reference evidence="6 7" key="1">
    <citation type="submission" date="2019-10" db="EMBL/GenBank/DDBJ databases">
        <authorList>
            <person name="Karimi E."/>
        </authorList>
    </citation>
    <scope>NUCLEOTIDE SEQUENCE [LARGE SCALE GENOMIC DNA]</scope>
    <source>
        <strain evidence="6">Exiguobacterium sp. 9Y</strain>
    </source>
</reference>
<dbReference type="CDD" id="cd18793">
    <property type="entry name" value="SF2_C_SNF"/>
    <property type="match status" value="1"/>
</dbReference>
<keyword evidence="6" id="KW-0808">Transferase</keyword>
<dbReference type="Pfam" id="PF00176">
    <property type="entry name" value="SNF2-rel_dom"/>
    <property type="match status" value="1"/>
</dbReference>
<feature type="domain" description="Helicase C-terminal" evidence="5">
    <location>
        <begin position="702"/>
        <end position="862"/>
    </location>
</feature>
<keyword evidence="7" id="KW-1185">Reference proteome</keyword>
<dbReference type="Gene3D" id="3.40.50.10810">
    <property type="entry name" value="Tandem AAA-ATPase domain"/>
    <property type="match status" value="1"/>
</dbReference>
<dbReference type="InterPro" id="IPR013663">
    <property type="entry name" value="Helicase_SWF/SNF/SWI_bac"/>
</dbReference>
<accession>A0A653IH38</accession>
<dbReference type="InterPro" id="IPR038718">
    <property type="entry name" value="SNF2-like_sf"/>
</dbReference>
<evidence type="ECO:0000313" key="6">
    <source>
        <dbReference type="EMBL" id="VWX38595.1"/>
    </source>
</evidence>
<dbReference type="InterPro" id="IPR014001">
    <property type="entry name" value="Helicase_ATP-bd"/>
</dbReference>
<dbReference type="GO" id="GO:0008270">
    <property type="term" value="F:zinc ion binding"/>
    <property type="evidence" value="ECO:0007669"/>
    <property type="project" value="UniProtKB-KW"/>
</dbReference>
<dbReference type="InterPro" id="IPR027417">
    <property type="entry name" value="P-loop_NTPase"/>
</dbReference>
<dbReference type="InterPro" id="IPR007527">
    <property type="entry name" value="Znf_SWIM"/>
</dbReference>
<dbReference type="InterPro" id="IPR001650">
    <property type="entry name" value="Helicase_C-like"/>
</dbReference>
<dbReference type="GO" id="GO:0005524">
    <property type="term" value="F:ATP binding"/>
    <property type="evidence" value="ECO:0007669"/>
    <property type="project" value="InterPro"/>
</dbReference>
<dbReference type="PANTHER" id="PTHR10799">
    <property type="entry name" value="SNF2/RAD54 HELICASE FAMILY"/>
    <property type="match status" value="1"/>
</dbReference>
<dbReference type="Gene3D" id="3.40.50.300">
    <property type="entry name" value="P-loop containing nucleotide triphosphate hydrolases"/>
    <property type="match status" value="1"/>
</dbReference>
<gene>
    <name evidence="6" type="ORF">EXIGUO9Y_50046</name>
</gene>
<dbReference type="RefSeq" id="WP_159172494.1">
    <property type="nucleotide sequence ID" value="NZ_LR732308.1"/>
</dbReference>
<name>A0A653IH38_9BACL</name>
<dbReference type="InterPro" id="IPR000330">
    <property type="entry name" value="SNF2_N"/>
</dbReference>
<keyword evidence="6" id="KW-0418">Kinase</keyword>
<keyword evidence="1" id="KW-0378">Hydrolase</keyword>
<organism evidence="6 7">
    <name type="scientific">Exiguobacterium oxidotolerans</name>
    <dbReference type="NCBI Taxonomy" id="223958"/>
    <lineage>
        <taxon>Bacteria</taxon>
        <taxon>Bacillati</taxon>
        <taxon>Bacillota</taxon>
        <taxon>Bacilli</taxon>
        <taxon>Bacillales</taxon>
        <taxon>Bacillales Family XII. Incertae Sedis</taxon>
        <taxon>Exiguobacterium</taxon>
    </lineage>
</organism>
<dbReference type="PROSITE" id="PS51192">
    <property type="entry name" value="HELICASE_ATP_BIND_1"/>
    <property type="match status" value="1"/>
</dbReference>
<keyword evidence="2" id="KW-0479">Metal-binding</keyword>
<evidence type="ECO:0000256" key="1">
    <source>
        <dbReference type="ARBA" id="ARBA00022801"/>
    </source>
</evidence>
<sequence length="866" mass="98008">MNFGLSERKIKQMSDTYAFRRGKRYVTAKKVTLRNYSPGDLFVEAEVAGESRFHVHVHLRETGVDAGCNCPSLAMDASFCGHIVAVLLALQQIQAYGTTGPNRPAITPFSARPAIEDAAAATYLATLTSENKAQLRFDVRDGGIALESLTTQRSYLLSLPYFDRLLNDRDGLRERADIWMSAAVRGRLVSGSPRVKLALDRIHTRLEVVVTFDYDGKTINPLSPTDWVGRDLSTEQAVVRYLEETGFRADQARYVVEGESRHYVVLKGLLDPMVALGQLELYATASIKTALLPGPFHPKIEVNIKKRLDWLTFKFSMDGISEQELSAVLASLVTQKTYHRLRSGQLLSLEDRAFKQIKRLLLEADATERQLLEAELTVPALPNLSLLTPAAFLTVHSQLKERLLEMKAGKTEQLALPEPLATQLLPYQQDGVRFLRSLAAHDCHGILADEMGLGKTIQAIAYIETLPSARILIVAPASLLYNWAAEFRRFAPTRTVHVLSGSRASRLRQLEDLPDDVILIISYPSLRLDIKNHQAIHYDCIFFDEAQQLKNPRSQTTVSLKQLWATRRFALTGTPLENRTLDLWSIFDVVFPSLLPDRQRFLDWSARDVQQFVEPFLLRRTKQDVLQQLPAKQVVHHYTELTVGQKKLYAAHLAKLQLETLQHLDQSKPEERIKLLAGLTRLRQICCDPRLFVENYRGRSAKRDRLLALIQEKRAAGKRILIFSQFTKMLDLIRDDLHEMHLPHFELRGDTPIAERLERCDRFNAGEVDLFLISLKAGGTGLNLATADTVILYDSWWNPAVEQQAADRAHRMGQKQTVEVIKLITKGTIEEKIIELQERKATLVTDILKQPDSLALSVDEMVQLLE</sequence>
<dbReference type="SMART" id="SM00487">
    <property type="entry name" value="DEXDc"/>
    <property type="match status" value="1"/>
</dbReference>
<dbReference type="SUPFAM" id="SSF52540">
    <property type="entry name" value="P-loop containing nucleoside triphosphate hydrolases"/>
    <property type="match status" value="2"/>
</dbReference>
<evidence type="ECO:0000259" key="4">
    <source>
        <dbReference type="PROSITE" id="PS51192"/>
    </source>
</evidence>
<dbReference type="SMART" id="SM00490">
    <property type="entry name" value="HELICc"/>
    <property type="match status" value="1"/>
</dbReference>
<proteinExistence type="predicted"/>
<dbReference type="GO" id="GO:0004674">
    <property type="term" value="F:protein serine/threonine kinase activity"/>
    <property type="evidence" value="ECO:0007669"/>
    <property type="project" value="UniProtKB-KW"/>
</dbReference>
<keyword evidence="2" id="KW-0862">Zinc</keyword>
<evidence type="ECO:0000259" key="3">
    <source>
        <dbReference type="PROSITE" id="PS50966"/>
    </source>
</evidence>
<dbReference type="Pfam" id="PF08455">
    <property type="entry name" value="SNF2_assoc"/>
    <property type="match status" value="1"/>
</dbReference>
<dbReference type="AlphaFoldDB" id="A0A653IH38"/>